<sequence>MKKLIVSIAAAGALAAGGAASAQGLEGVLPQVLTNILGNVGVGGTVGEGQVVGYPPGLPANSGMLPNGTVFRQDDGELVYMDPAGRQLRLSVPSNDSAVAGRYGRYGSYIDPYGRRVYYGADGRPAYVEQNGQVIGYGNSVARRNDRDGDGVANRVDRYPDDPRYR</sequence>
<reference evidence="3 4" key="1">
    <citation type="journal article" date="2017" name="Int. J. Syst. Evol. Microbiol.">
        <title>Ramlibacter alkalitolerans sp. nov., alkali-tolerant bacterium isolated from soil of ginseng.</title>
        <authorList>
            <person name="Lee D.H."/>
            <person name="Cha C.J."/>
        </authorList>
    </citation>
    <scope>NUCLEOTIDE SEQUENCE [LARGE SCALE GENOMIC DNA]</scope>
    <source>
        <strain evidence="3 4">KACC 19305</strain>
    </source>
</reference>
<evidence type="ECO:0000313" key="4">
    <source>
        <dbReference type="Proteomes" id="UP000622707"/>
    </source>
</evidence>
<evidence type="ECO:0000256" key="2">
    <source>
        <dbReference type="SAM" id="SignalP"/>
    </source>
</evidence>
<dbReference type="EMBL" id="JAEQND010000021">
    <property type="protein sequence ID" value="MBL0428657.1"/>
    <property type="molecule type" value="Genomic_DNA"/>
</dbReference>
<dbReference type="RefSeq" id="WP_201693298.1">
    <property type="nucleotide sequence ID" value="NZ_JAEQND010000021.1"/>
</dbReference>
<protein>
    <submittedName>
        <fullName evidence="3">Uncharacterized protein</fullName>
    </submittedName>
</protein>
<accession>A0ABS1JWT2</accession>
<name>A0ABS1JWT2_9BURK</name>
<proteinExistence type="predicted"/>
<keyword evidence="2" id="KW-0732">Signal</keyword>
<keyword evidence="4" id="KW-1185">Reference proteome</keyword>
<feature type="chain" id="PRO_5045637533" evidence="2">
    <location>
        <begin position="23"/>
        <end position="166"/>
    </location>
</feature>
<comment type="caution">
    <text evidence="3">The sequence shown here is derived from an EMBL/GenBank/DDBJ whole genome shotgun (WGS) entry which is preliminary data.</text>
</comment>
<evidence type="ECO:0000256" key="1">
    <source>
        <dbReference type="SAM" id="MobiDB-lite"/>
    </source>
</evidence>
<dbReference type="Proteomes" id="UP000622707">
    <property type="component" value="Unassembled WGS sequence"/>
</dbReference>
<evidence type="ECO:0000313" key="3">
    <source>
        <dbReference type="EMBL" id="MBL0428657.1"/>
    </source>
</evidence>
<feature type="signal peptide" evidence="2">
    <location>
        <begin position="1"/>
        <end position="22"/>
    </location>
</feature>
<feature type="region of interest" description="Disordered" evidence="1">
    <location>
        <begin position="140"/>
        <end position="166"/>
    </location>
</feature>
<gene>
    <name evidence="3" type="ORF">JI746_26355</name>
</gene>
<feature type="compositionally biased region" description="Basic and acidic residues" evidence="1">
    <location>
        <begin position="143"/>
        <end position="166"/>
    </location>
</feature>
<organism evidence="3 4">
    <name type="scientific">Ramlibacter alkalitolerans</name>
    <dbReference type="NCBI Taxonomy" id="2039631"/>
    <lineage>
        <taxon>Bacteria</taxon>
        <taxon>Pseudomonadati</taxon>
        <taxon>Pseudomonadota</taxon>
        <taxon>Betaproteobacteria</taxon>
        <taxon>Burkholderiales</taxon>
        <taxon>Comamonadaceae</taxon>
        <taxon>Ramlibacter</taxon>
    </lineage>
</organism>